<dbReference type="RefSeq" id="WP_273628120.1">
    <property type="nucleotide sequence ID" value="NZ_CP117167.1"/>
</dbReference>
<accession>A0ABY7T0T0</accession>
<dbReference type="Gene3D" id="3.10.450.40">
    <property type="match status" value="1"/>
</dbReference>
<organism evidence="2 3">
    <name type="scientific">Mucilaginibacter jinjuensis</name>
    <dbReference type="NCBI Taxonomy" id="1176721"/>
    <lineage>
        <taxon>Bacteria</taxon>
        <taxon>Pseudomonadati</taxon>
        <taxon>Bacteroidota</taxon>
        <taxon>Sphingobacteriia</taxon>
        <taxon>Sphingobacteriales</taxon>
        <taxon>Sphingobacteriaceae</taxon>
        <taxon>Mucilaginibacter</taxon>
    </lineage>
</organism>
<gene>
    <name evidence="2" type="ORF">PQO05_14910</name>
</gene>
<feature type="domain" description="IraD/Gp25-like" evidence="1">
    <location>
        <begin position="35"/>
        <end position="121"/>
    </location>
</feature>
<dbReference type="SUPFAM" id="SSF160719">
    <property type="entry name" value="gpW/gp25-like"/>
    <property type="match status" value="1"/>
</dbReference>
<keyword evidence="3" id="KW-1185">Reference proteome</keyword>
<protein>
    <submittedName>
        <fullName evidence="2">GPW/gp25 family protein</fullName>
    </submittedName>
</protein>
<dbReference type="InterPro" id="IPR007048">
    <property type="entry name" value="IraD/Gp25-like"/>
</dbReference>
<reference evidence="2 3" key="1">
    <citation type="submission" date="2023-02" db="EMBL/GenBank/DDBJ databases">
        <title>Genome sequence of Mucilaginibacter jinjuensis strain KACC 16571.</title>
        <authorList>
            <person name="Kim S."/>
            <person name="Heo J."/>
            <person name="Kwon S.-W."/>
        </authorList>
    </citation>
    <scope>NUCLEOTIDE SEQUENCE [LARGE SCALE GENOMIC DNA]</scope>
    <source>
        <strain evidence="2 3">KACC 16571</strain>
    </source>
</reference>
<dbReference type="EMBL" id="CP117167">
    <property type="protein sequence ID" value="WCT10021.1"/>
    <property type="molecule type" value="Genomic_DNA"/>
</dbReference>
<evidence type="ECO:0000313" key="3">
    <source>
        <dbReference type="Proteomes" id="UP001216139"/>
    </source>
</evidence>
<sequence>MDSQINKLENNFLGSGWSFPVTFSAGNHQLNMTAYEDNINDSIDIILQTNTGERCMEPQFGSGLQQFFFRKMDETLKGEIKDAVKTSLLQNEPRITVTDVIVNFIDIVNGVVEIAITYVYNQVNTRHNYVFPFHLNEGTNL</sequence>
<evidence type="ECO:0000313" key="2">
    <source>
        <dbReference type="EMBL" id="WCT10021.1"/>
    </source>
</evidence>
<name>A0ABY7T0T0_9SPHI</name>
<evidence type="ECO:0000259" key="1">
    <source>
        <dbReference type="Pfam" id="PF04965"/>
    </source>
</evidence>
<dbReference type="Proteomes" id="UP001216139">
    <property type="component" value="Chromosome"/>
</dbReference>
<dbReference type="Pfam" id="PF04965">
    <property type="entry name" value="GPW_gp25"/>
    <property type="match status" value="1"/>
</dbReference>
<proteinExistence type="predicted"/>